<evidence type="ECO:0000259" key="1">
    <source>
        <dbReference type="Pfam" id="PF01408"/>
    </source>
</evidence>
<name>A0A9X2Q0C3_9BACT</name>
<dbReference type="InterPro" id="IPR000683">
    <property type="entry name" value="Gfo/Idh/MocA-like_OxRdtase_N"/>
</dbReference>
<gene>
    <name evidence="3" type="ORF">GGP71_001159</name>
</gene>
<organism evidence="3 4">
    <name type="scientific">Salinibacter ruber</name>
    <dbReference type="NCBI Taxonomy" id="146919"/>
    <lineage>
        <taxon>Bacteria</taxon>
        <taxon>Pseudomonadati</taxon>
        <taxon>Rhodothermota</taxon>
        <taxon>Rhodothermia</taxon>
        <taxon>Rhodothermales</taxon>
        <taxon>Salinibacteraceae</taxon>
        <taxon>Salinibacter</taxon>
    </lineage>
</organism>
<dbReference type="InterPro" id="IPR043906">
    <property type="entry name" value="Gfo/Idh/MocA_OxRdtase_bact_C"/>
</dbReference>
<evidence type="ECO:0000259" key="2">
    <source>
        <dbReference type="Pfam" id="PF19051"/>
    </source>
</evidence>
<comment type="caution">
    <text evidence="3">The sequence shown here is derived from an EMBL/GenBank/DDBJ whole genome shotgun (WGS) entry which is preliminary data.</text>
</comment>
<accession>A0A9X2Q0C3</accession>
<dbReference type="AlphaFoldDB" id="A0A9X2Q0C3"/>
<dbReference type="Pfam" id="PF19051">
    <property type="entry name" value="GFO_IDH_MocA_C2"/>
    <property type="match status" value="1"/>
</dbReference>
<dbReference type="InterPro" id="IPR036291">
    <property type="entry name" value="NAD(P)-bd_dom_sf"/>
</dbReference>
<dbReference type="InterPro" id="IPR050463">
    <property type="entry name" value="Gfo/Idh/MocA_oxidrdct_glycsds"/>
</dbReference>
<dbReference type="EMBL" id="JANUAU010000003">
    <property type="protein sequence ID" value="MCS3677243.1"/>
    <property type="molecule type" value="Genomic_DNA"/>
</dbReference>
<feature type="domain" description="Gfo/Idh/MocA-like oxidoreductase bacterial type C-terminal" evidence="2">
    <location>
        <begin position="217"/>
        <end position="274"/>
    </location>
</feature>
<dbReference type="Gene3D" id="3.30.360.10">
    <property type="entry name" value="Dihydrodipicolinate Reductase, domain 2"/>
    <property type="match status" value="1"/>
</dbReference>
<proteinExistence type="predicted"/>
<dbReference type="Gene3D" id="3.40.50.720">
    <property type="entry name" value="NAD(P)-binding Rossmann-like Domain"/>
    <property type="match status" value="1"/>
</dbReference>
<dbReference type="Proteomes" id="UP001155027">
    <property type="component" value="Unassembled WGS sequence"/>
</dbReference>
<dbReference type="Pfam" id="PF01408">
    <property type="entry name" value="GFO_IDH_MocA"/>
    <property type="match status" value="1"/>
</dbReference>
<protein>
    <submittedName>
        <fullName evidence="3">Dehydrogenase</fullName>
    </submittedName>
</protein>
<evidence type="ECO:0000313" key="3">
    <source>
        <dbReference type="EMBL" id="MCS3677243.1"/>
    </source>
</evidence>
<dbReference type="RefSeq" id="WP_259079755.1">
    <property type="nucleotide sequence ID" value="NZ_JANUAU010000003.1"/>
</dbReference>
<evidence type="ECO:0000313" key="4">
    <source>
        <dbReference type="Proteomes" id="UP001155027"/>
    </source>
</evidence>
<dbReference type="PANTHER" id="PTHR43818:SF10">
    <property type="entry name" value="NADH-DEPENDENT DEHYDROGENASE-RELATED"/>
    <property type="match status" value="1"/>
</dbReference>
<reference evidence="3" key="1">
    <citation type="submission" date="2022-08" db="EMBL/GenBank/DDBJ databases">
        <title>Genomic Encyclopedia of Type Strains, Phase V (KMG-V): Genome sequencing to study the core and pangenomes of soil and plant-associated prokaryotes.</title>
        <authorList>
            <person name="Whitman W."/>
        </authorList>
    </citation>
    <scope>NUCLEOTIDE SEQUENCE</scope>
    <source>
        <strain evidence="3">0</strain>
    </source>
</reference>
<feature type="domain" description="Gfo/Idh/MocA-like oxidoreductase N-terminal" evidence="1">
    <location>
        <begin position="38"/>
        <end position="169"/>
    </location>
</feature>
<dbReference type="SUPFAM" id="SSF55347">
    <property type="entry name" value="Glyceraldehyde-3-phosphate dehydrogenase-like, C-terminal domain"/>
    <property type="match status" value="1"/>
</dbReference>
<dbReference type="PANTHER" id="PTHR43818">
    <property type="entry name" value="BCDNA.GH03377"/>
    <property type="match status" value="1"/>
</dbReference>
<sequence length="470" mass="51566">MDRRTFLKGSALTAAGLSVVPRSVLGGAGHQPPSDTLNIAGIGVGGRGTSNMNAMTSENIVAICDIDFDHVDQSLRDGDGNVADGLGALHEAYEQAERYADYRRMFDDLEDEIDGVVISTPDHLHAIAAQEAMKRGLHVYVEKPLTRTVREARTLMETADAMDVVTQMGNQGHTHPDGRRAIEWVWNGAIGTVHEIHAWTDRPASWWPQGVSRPQGSMPIPDAVNWDLFLGPAPEVPYHEAYHPFDWRGWVDYGTGALGDMGAHLIDHAMWALDLGAPTEVWGSSNAFGRDGDERVSWPTAETVHYTFGRGGRDPVRLTWYDGGLLPPRPQALPNDVPLVRDLGANEDGPPPSWGGAIWVGDEGILMHDTYGRNPRLYPKELEAQHSDAPRQLPRVGTSHQMNWVEACKGRAEATCPFDYAAPLTETLLLGVVALQAGAPVRYDPRSMAIPNAPAAEQYLRRNYRGEWSL</sequence>
<dbReference type="GO" id="GO:0000166">
    <property type="term" value="F:nucleotide binding"/>
    <property type="evidence" value="ECO:0007669"/>
    <property type="project" value="InterPro"/>
</dbReference>
<dbReference type="SUPFAM" id="SSF51735">
    <property type="entry name" value="NAD(P)-binding Rossmann-fold domains"/>
    <property type="match status" value="1"/>
</dbReference>